<dbReference type="Gene3D" id="2.40.320.10">
    <property type="entry name" value="Hypothetical Protein Pfu-838710-001"/>
    <property type="match status" value="1"/>
</dbReference>
<dbReference type="Pfam" id="PF01928">
    <property type="entry name" value="CYTH"/>
    <property type="match status" value="1"/>
</dbReference>
<dbReference type="PIRSF" id="PIRSF016487">
    <property type="entry name" value="CYTH_UCP016487"/>
    <property type="match status" value="1"/>
</dbReference>
<feature type="region of interest" description="Disordered" evidence="2">
    <location>
        <begin position="120"/>
        <end position="163"/>
    </location>
</feature>
<dbReference type="GeneID" id="90766488"/>
<proteinExistence type="predicted"/>
<gene>
    <name evidence="4" type="ORF">E0E05_04200</name>
</gene>
<dbReference type="Proteomes" id="UP000293719">
    <property type="component" value="Chromosome"/>
</dbReference>
<dbReference type="SMART" id="SM01118">
    <property type="entry name" value="CYTH"/>
    <property type="match status" value="1"/>
</dbReference>
<protein>
    <submittedName>
        <fullName evidence="4">CYTH domain-containing protein</fullName>
    </submittedName>
</protein>
<accession>A0A4P6UZV6</accession>
<dbReference type="InterPro" id="IPR033469">
    <property type="entry name" value="CYTH-like_dom_sf"/>
</dbReference>
<dbReference type="AlphaFoldDB" id="A0A4P6UZV6"/>
<keyword evidence="5" id="KW-1185">Reference proteome</keyword>
<evidence type="ECO:0000313" key="5">
    <source>
        <dbReference type="Proteomes" id="UP000293719"/>
    </source>
</evidence>
<dbReference type="PROSITE" id="PS51707">
    <property type="entry name" value="CYTH"/>
    <property type="match status" value="1"/>
</dbReference>
<evidence type="ECO:0000256" key="2">
    <source>
        <dbReference type="SAM" id="MobiDB-lite"/>
    </source>
</evidence>
<sequence length="163" mass="18056">MAREIERKFLVVSDGWRPGARPVGRLRQGYLTEGSPSLRVRVKDGDKAQLTIKLGQGLTRDEYEYEIPIGDGEHLLAACEGRLVDKTRHLHDAGGDRAWEIDVYHGPLDGLVTAELELTDENEPVPDADWLGKELTGDPRWSNAELATKGAPVRLPPKGKDQP</sequence>
<evidence type="ECO:0000259" key="3">
    <source>
        <dbReference type="PROSITE" id="PS51707"/>
    </source>
</evidence>
<dbReference type="PANTHER" id="PTHR40114">
    <property type="entry name" value="SLR0698 PROTEIN"/>
    <property type="match status" value="1"/>
</dbReference>
<dbReference type="RefSeq" id="WP_131615580.1">
    <property type="nucleotide sequence ID" value="NZ_CP036532.1"/>
</dbReference>
<feature type="active site" description="Proton acceptor" evidence="1">
    <location>
        <position position="30"/>
    </location>
</feature>
<dbReference type="SUPFAM" id="SSF55154">
    <property type="entry name" value="CYTH-like phosphatases"/>
    <property type="match status" value="1"/>
</dbReference>
<name>A0A4P6UZV6_9HYPH</name>
<evidence type="ECO:0000256" key="1">
    <source>
        <dbReference type="PIRSR" id="PIRSR016487-1"/>
    </source>
</evidence>
<organism evidence="4 5">
    <name type="scientific">Roseitalea porphyridii</name>
    <dbReference type="NCBI Taxonomy" id="1852022"/>
    <lineage>
        <taxon>Bacteria</taxon>
        <taxon>Pseudomonadati</taxon>
        <taxon>Pseudomonadota</taxon>
        <taxon>Alphaproteobacteria</taxon>
        <taxon>Hyphomicrobiales</taxon>
        <taxon>Ahrensiaceae</taxon>
        <taxon>Roseitalea</taxon>
    </lineage>
</organism>
<dbReference type="InterPro" id="IPR023577">
    <property type="entry name" value="CYTH_domain"/>
</dbReference>
<dbReference type="InterPro" id="IPR012042">
    <property type="entry name" value="NeuTTM/CthTTM-like"/>
</dbReference>
<reference evidence="4 5" key="1">
    <citation type="journal article" date="2017" name="Int. J. Syst. Evol. Microbiol.">
        <title>Roseitalea porphyridii gen. nov., sp. nov., isolated from a red alga, and reclassification of Hoeflea suaedae Chung et al. 2013 as Pseudohoeflea suaedae gen. nov., comb. nov.</title>
        <authorList>
            <person name="Hyeon J.W."/>
            <person name="Jeong S.E."/>
            <person name="Baek K."/>
            <person name="Jeon C.O."/>
        </authorList>
    </citation>
    <scope>NUCLEOTIDE SEQUENCE [LARGE SCALE GENOMIC DNA]</scope>
    <source>
        <strain evidence="4 5">MA7-20</strain>
    </source>
</reference>
<dbReference type="EMBL" id="CP036532">
    <property type="protein sequence ID" value="QBK29869.1"/>
    <property type="molecule type" value="Genomic_DNA"/>
</dbReference>
<dbReference type="PANTHER" id="PTHR40114:SF1">
    <property type="entry name" value="SLR0698 PROTEIN"/>
    <property type="match status" value="1"/>
</dbReference>
<evidence type="ECO:0000313" key="4">
    <source>
        <dbReference type="EMBL" id="QBK29869.1"/>
    </source>
</evidence>
<feature type="domain" description="CYTH" evidence="3">
    <location>
        <begin position="2"/>
        <end position="148"/>
    </location>
</feature>
<dbReference type="OrthoDB" id="9805588at2"/>
<dbReference type="CDD" id="cd07891">
    <property type="entry name" value="CYTH-like_CthTTM-like_1"/>
    <property type="match status" value="1"/>
</dbReference>
<dbReference type="KEGG" id="rpod:E0E05_04200"/>